<accession>A0A8J5S1V3</accession>
<evidence type="ECO:0000313" key="6">
    <source>
        <dbReference type="Proteomes" id="UP000729402"/>
    </source>
</evidence>
<dbReference type="AlphaFoldDB" id="A0A8J5S1V3"/>
<protein>
    <recommendedName>
        <fullName evidence="7">Cytochrome P450</fullName>
    </recommendedName>
</protein>
<evidence type="ECO:0000313" key="5">
    <source>
        <dbReference type="EMBL" id="KAG8065891.1"/>
    </source>
</evidence>
<dbReference type="GO" id="GO:0004497">
    <property type="term" value="F:monooxygenase activity"/>
    <property type="evidence" value="ECO:0007669"/>
    <property type="project" value="InterPro"/>
</dbReference>
<sequence>MLSRFLLERERNPIPGCFDNKYIILNFVIAGRDTTAGTLSWFLYVLSRNQSIQDKIARDVRDATTGDDGDASGVHGFTTYLTEDAMNKMHYLHAALSETLRLYPAVPFVSSPAGYVRDGLGRMLIVA</sequence>
<dbReference type="PANTHER" id="PTHR24296">
    <property type="entry name" value="CYTOCHROME P450"/>
    <property type="match status" value="1"/>
</dbReference>
<dbReference type="InterPro" id="IPR001128">
    <property type="entry name" value="Cyt_P450"/>
</dbReference>
<dbReference type="GO" id="GO:0020037">
    <property type="term" value="F:heme binding"/>
    <property type="evidence" value="ECO:0007669"/>
    <property type="project" value="InterPro"/>
</dbReference>
<evidence type="ECO:0000256" key="3">
    <source>
        <dbReference type="ARBA" id="ARBA00023002"/>
    </source>
</evidence>
<keyword evidence="3" id="KW-0560">Oxidoreductase</keyword>
<name>A0A8J5S1V3_ZIZPA</name>
<dbReference type="GO" id="GO:0016705">
    <property type="term" value="F:oxidoreductase activity, acting on paired donors, with incorporation or reduction of molecular oxygen"/>
    <property type="evidence" value="ECO:0007669"/>
    <property type="project" value="InterPro"/>
</dbReference>
<dbReference type="OrthoDB" id="1470350at2759"/>
<reference evidence="5" key="1">
    <citation type="journal article" date="2021" name="bioRxiv">
        <title>Whole Genome Assembly and Annotation of Northern Wild Rice, Zizania palustris L., Supports a Whole Genome Duplication in the Zizania Genus.</title>
        <authorList>
            <person name="Haas M."/>
            <person name="Kono T."/>
            <person name="Macchietto M."/>
            <person name="Millas R."/>
            <person name="McGilp L."/>
            <person name="Shao M."/>
            <person name="Duquette J."/>
            <person name="Hirsch C.N."/>
            <person name="Kimball J."/>
        </authorList>
    </citation>
    <scope>NUCLEOTIDE SEQUENCE</scope>
    <source>
        <tissue evidence="5">Fresh leaf tissue</tissue>
    </source>
</reference>
<keyword evidence="2" id="KW-0479">Metal-binding</keyword>
<comment type="similarity">
    <text evidence="1">Belongs to the cytochrome P450 family.</text>
</comment>
<gene>
    <name evidence="5" type="ORF">GUJ93_ZPchr0004g40174</name>
</gene>
<proteinExistence type="inferred from homology"/>
<dbReference type="Pfam" id="PF00067">
    <property type="entry name" value="p450"/>
    <property type="match status" value="1"/>
</dbReference>
<evidence type="ECO:0008006" key="7">
    <source>
        <dbReference type="Google" id="ProtNLM"/>
    </source>
</evidence>
<comment type="caution">
    <text evidence="5">The sequence shown here is derived from an EMBL/GenBank/DDBJ whole genome shotgun (WGS) entry which is preliminary data.</text>
</comment>
<evidence type="ECO:0000256" key="2">
    <source>
        <dbReference type="ARBA" id="ARBA00022723"/>
    </source>
</evidence>
<dbReference type="Proteomes" id="UP000729402">
    <property type="component" value="Unassembled WGS sequence"/>
</dbReference>
<evidence type="ECO:0000256" key="1">
    <source>
        <dbReference type="ARBA" id="ARBA00010617"/>
    </source>
</evidence>
<keyword evidence="6" id="KW-1185">Reference proteome</keyword>
<keyword evidence="4" id="KW-0408">Iron</keyword>
<organism evidence="5 6">
    <name type="scientific">Zizania palustris</name>
    <name type="common">Northern wild rice</name>
    <dbReference type="NCBI Taxonomy" id="103762"/>
    <lineage>
        <taxon>Eukaryota</taxon>
        <taxon>Viridiplantae</taxon>
        <taxon>Streptophyta</taxon>
        <taxon>Embryophyta</taxon>
        <taxon>Tracheophyta</taxon>
        <taxon>Spermatophyta</taxon>
        <taxon>Magnoliopsida</taxon>
        <taxon>Liliopsida</taxon>
        <taxon>Poales</taxon>
        <taxon>Poaceae</taxon>
        <taxon>BOP clade</taxon>
        <taxon>Oryzoideae</taxon>
        <taxon>Oryzeae</taxon>
        <taxon>Zizaniinae</taxon>
        <taxon>Zizania</taxon>
    </lineage>
</organism>
<reference evidence="5" key="2">
    <citation type="submission" date="2021-02" db="EMBL/GenBank/DDBJ databases">
        <authorList>
            <person name="Kimball J.A."/>
            <person name="Haas M.W."/>
            <person name="Macchietto M."/>
            <person name="Kono T."/>
            <person name="Duquette J."/>
            <person name="Shao M."/>
        </authorList>
    </citation>
    <scope>NUCLEOTIDE SEQUENCE</scope>
    <source>
        <tissue evidence="5">Fresh leaf tissue</tissue>
    </source>
</reference>
<dbReference type="EMBL" id="JAAALK010000285">
    <property type="protein sequence ID" value="KAG8065891.1"/>
    <property type="molecule type" value="Genomic_DNA"/>
</dbReference>
<evidence type="ECO:0000256" key="4">
    <source>
        <dbReference type="ARBA" id="ARBA00023004"/>
    </source>
</evidence>
<dbReference type="GO" id="GO:0005506">
    <property type="term" value="F:iron ion binding"/>
    <property type="evidence" value="ECO:0007669"/>
    <property type="project" value="InterPro"/>
</dbReference>